<evidence type="ECO:0000256" key="6">
    <source>
        <dbReference type="ARBA" id="ARBA00047517"/>
    </source>
</evidence>
<dbReference type="PIRSF" id="PIRSF001434">
    <property type="entry name" value="CGS"/>
    <property type="match status" value="1"/>
</dbReference>
<dbReference type="FunFam" id="3.40.640.10:FF:000046">
    <property type="entry name" value="Cystathionine gamma-lyase"/>
    <property type="match status" value="1"/>
</dbReference>
<keyword evidence="11" id="KW-1185">Reference proteome</keyword>
<evidence type="ECO:0000256" key="3">
    <source>
        <dbReference type="ARBA" id="ARBA00022898"/>
    </source>
</evidence>
<feature type="modified residue" description="N6-(pyridoxal phosphate)lysine" evidence="8">
    <location>
        <position position="212"/>
    </location>
</feature>
<evidence type="ECO:0000256" key="4">
    <source>
        <dbReference type="ARBA" id="ARBA00023239"/>
    </source>
</evidence>
<dbReference type="CDD" id="cd00614">
    <property type="entry name" value="CGS_like"/>
    <property type="match status" value="1"/>
</dbReference>
<comment type="cofactor">
    <cofactor evidence="1 9">
        <name>pyridoxal 5'-phosphate</name>
        <dbReference type="ChEBI" id="CHEBI:597326"/>
    </cofactor>
</comment>
<dbReference type="SUPFAM" id="SSF53383">
    <property type="entry name" value="PLP-dependent transferases"/>
    <property type="match status" value="1"/>
</dbReference>
<dbReference type="PANTHER" id="PTHR43500">
    <property type="entry name" value="CYSTATHIONINE BETA-LYASE-RELATED"/>
    <property type="match status" value="1"/>
</dbReference>
<dbReference type="AlphaFoldDB" id="A0A839Z9A5"/>
<dbReference type="InterPro" id="IPR015422">
    <property type="entry name" value="PyrdxlP-dep_Trfase_small"/>
</dbReference>
<comment type="pathway">
    <text evidence="5">Amino-acid biosynthesis; L-methionine biosynthesis via de novo pathway; L-homocysteine from L-cystathionine: step 1/1.</text>
</comment>
<reference evidence="10 11" key="1">
    <citation type="submission" date="2020-08" db="EMBL/GenBank/DDBJ databases">
        <title>Genomic Encyclopedia of Type Strains, Phase IV (KMG-IV): sequencing the most valuable type-strain genomes for metagenomic binning, comparative biology and taxonomic classification.</title>
        <authorList>
            <person name="Goeker M."/>
        </authorList>
    </citation>
    <scope>NUCLEOTIDE SEQUENCE [LARGE SCALE GENOMIC DNA]</scope>
    <source>
        <strain evidence="10 11">DSM 5895</strain>
    </source>
</reference>
<dbReference type="PANTHER" id="PTHR43500:SF1">
    <property type="entry name" value="CYSTATHIONINE BETA-LYASE-RELATED"/>
    <property type="match status" value="1"/>
</dbReference>
<evidence type="ECO:0000256" key="9">
    <source>
        <dbReference type="RuleBase" id="RU362118"/>
    </source>
</evidence>
<evidence type="ECO:0000313" key="11">
    <source>
        <dbReference type="Proteomes" id="UP000533469"/>
    </source>
</evidence>
<dbReference type="Pfam" id="PF01053">
    <property type="entry name" value="Cys_Met_Meta_PP"/>
    <property type="match status" value="1"/>
</dbReference>
<protein>
    <submittedName>
        <fullName evidence="10">Cystathionine beta-lyase</fullName>
        <ecNumber evidence="10">4.4.1.8</ecNumber>
    </submittedName>
</protein>
<evidence type="ECO:0000256" key="2">
    <source>
        <dbReference type="ARBA" id="ARBA00009077"/>
    </source>
</evidence>
<comment type="caution">
    <text evidence="10">The sequence shown here is derived from an EMBL/GenBank/DDBJ whole genome shotgun (WGS) entry which is preliminary data.</text>
</comment>
<dbReference type="GO" id="GO:0019450">
    <property type="term" value="P:L-cysteine catabolic process to pyruvate"/>
    <property type="evidence" value="ECO:0007669"/>
    <property type="project" value="TreeGrafter"/>
</dbReference>
<dbReference type="GO" id="GO:0019346">
    <property type="term" value="P:transsulfuration"/>
    <property type="evidence" value="ECO:0007669"/>
    <property type="project" value="InterPro"/>
</dbReference>
<evidence type="ECO:0000256" key="5">
    <source>
        <dbReference type="ARBA" id="ARBA00046315"/>
    </source>
</evidence>
<dbReference type="Gene3D" id="3.90.1150.10">
    <property type="entry name" value="Aspartate Aminotransferase, domain 1"/>
    <property type="match status" value="1"/>
</dbReference>
<proteinExistence type="inferred from homology"/>
<keyword evidence="4 10" id="KW-0456">Lyase</keyword>
<dbReference type="EMBL" id="JACICD010000003">
    <property type="protein sequence ID" value="MBB3771255.1"/>
    <property type="molecule type" value="Genomic_DNA"/>
</dbReference>
<dbReference type="PROSITE" id="PS00868">
    <property type="entry name" value="CYS_MET_METAB_PP"/>
    <property type="match status" value="1"/>
</dbReference>
<dbReference type="Proteomes" id="UP000533469">
    <property type="component" value="Unassembled WGS sequence"/>
</dbReference>
<dbReference type="InterPro" id="IPR000277">
    <property type="entry name" value="Cys/Met-Metab_PyrdxlP-dep_enz"/>
</dbReference>
<keyword evidence="3 8" id="KW-0663">Pyridoxal phosphate</keyword>
<dbReference type="InterPro" id="IPR006233">
    <property type="entry name" value="Cys_b_lyase_bac"/>
</dbReference>
<dbReference type="Gene3D" id="3.40.640.10">
    <property type="entry name" value="Type I PLP-dependent aspartate aminotransferase-like (Major domain)"/>
    <property type="match status" value="1"/>
</dbReference>
<dbReference type="InterPro" id="IPR054542">
    <property type="entry name" value="Cys_met_metab_PP"/>
</dbReference>
<dbReference type="RefSeq" id="WP_183189432.1">
    <property type="nucleotide sequence ID" value="NZ_JACICD010000003.1"/>
</dbReference>
<comment type="catalytic activity">
    <reaction evidence="7">
        <text>an S-substituted L-cysteine + H2O = a thiol + pyruvate + NH4(+)</text>
        <dbReference type="Rhea" id="RHEA:18121"/>
        <dbReference type="ChEBI" id="CHEBI:15361"/>
        <dbReference type="ChEBI" id="CHEBI:15377"/>
        <dbReference type="ChEBI" id="CHEBI:28938"/>
        <dbReference type="ChEBI" id="CHEBI:29256"/>
        <dbReference type="ChEBI" id="CHEBI:58717"/>
        <dbReference type="EC" id="4.4.1.13"/>
    </reaction>
</comment>
<dbReference type="GO" id="GO:0030170">
    <property type="term" value="F:pyridoxal phosphate binding"/>
    <property type="evidence" value="ECO:0007669"/>
    <property type="project" value="InterPro"/>
</dbReference>
<dbReference type="EC" id="4.4.1.8" evidence="10"/>
<dbReference type="InterPro" id="IPR015421">
    <property type="entry name" value="PyrdxlP-dep_Trfase_major"/>
</dbReference>
<organism evidence="10 11">
    <name type="scientific">Ancylobacter tetraedralis</name>
    <dbReference type="NCBI Taxonomy" id="217068"/>
    <lineage>
        <taxon>Bacteria</taxon>
        <taxon>Pseudomonadati</taxon>
        <taxon>Pseudomonadota</taxon>
        <taxon>Alphaproteobacteria</taxon>
        <taxon>Hyphomicrobiales</taxon>
        <taxon>Xanthobacteraceae</taxon>
        <taxon>Ancylobacter</taxon>
    </lineage>
</organism>
<gene>
    <name evidence="10" type="ORF">FHS55_001854</name>
</gene>
<name>A0A839Z9A5_9HYPH</name>
<evidence type="ECO:0000256" key="8">
    <source>
        <dbReference type="PIRSR" id="PIRSR001434-2"/>
    </source>
</evidence>
<dbReference type="NCBIfam" id="TIGR01324">
    <property type="entry name" value="cysta_beta_ly_B"/>
    <property type="match status" value="1"/>
</dbReference>
<evidence type="ECO:0000313" key="10">
    <source>
        <dbReference type="EMBL" id="MBB3771255.1"/>
    </source>
</evidence>
<evidence type="ECO:0000256" key="1">
    <source>
        <dbReference type="ARBA" id="ARBA00001933"/>
    </source>
</evidence>
<dbReference type="InterPro" id="IPR015424">
    <property type="entry name" value="PyrdxlP-dep_Trfase"/>
</dbReference>
<accession>A0A839Z9A5</accession>
<comment type="catalytic activity">
    <reaction evidence="6">
        <text>L,L-cystathionine + H2O = L-homocysteine + pyruvate + NH4(+)</text>
        <dbReference type="Rhea" id="RHEA:13965"/>
        <dbReference type="ChEBI" id="CHEBI:15361"/>
        <dbReference type="ChEBI" id="CHEBI:15377"/>
        <dbReference type="ChEBI" id="CHEBI:28938"/>
        <dbReference type="ChEBI" id="CHEBI:58161"/>
        <dbReference type="ChEBI" id="CHEBI:58199"/>
    </reaction>
</comment>
<sequence>MSRQTGGANRPAFAVETELVVAGRDPQRYDGFVNTPIVRGSTVLSPTVADLEGHAGRYTYGRRGNPTLEGLEQAMCVLEGGAGVVLTPSGLSAVSIGLLSVLQAGDHLLMVDTCYHPTRRICDVVLKRYGIETTYYDPLAGAGIEQLIRPNTRAIFLEAPGSQSFEMQDIPAIVEVAQRRGIVTLMDNTWATPLFFRPHDAGVDISIQAGTKYISGHSDINIGIISANAAQFDRVKGTYGDLGLTIAPEDAFLAARGLRTLAVRLARHQQSALTIAHWLAGRPEVARVLHPGLPDDPGHAVWKRDFKGASGLFSLILKPVSKASVAAMLDHLALFGMGYSWGGFESLIIPFDCRSSRTATHWEPGGPTLRLHIGLEDPADLIADLEQGFARLRAADDAG</sequence>
<evidence type="ECO:0000256" key="7">
    <source>
        <dbReference type="ARBA" id="ARBA00047625"/>
    </source>
</evidence>
<dbReference type="GO" id="GO:0047804">
    <property type="term" value="F:cysteine-S-conjugate beta-lyase activity"/>
    <property type="evidence" value="ECO:0007669"/>
    <property type="project" value="UniProtKB-EC"/>
</dbReference>
<comment type="similarity">
    <text evidence="2 9">Belongs to the trans-sulfuration enzymes family.</text>
</comment>